<organism evidence="2 3">
    <name type="scientific">Salinirubellus salinus</name>
    <dbReference type="NCBI Taxonomy" id="1364945"/>
    <lineage>
        <taxon>Archaea</taxon>
        <taxon>Methanobacteriati</taxon>
        <taxon>Methanobacteriota</taxon>
        <taxon>Stenosarchaea group</taxon>
        <taxon>Halobacteria</taxon>
        <taxon>Halobacteriales</taxon>
        <taxon>Natronomonadaceae</taxon>
        <taxon>Salinirubellus</taxon>
    </lineage>
</organism>
<dbReference type="EMBL" id="CP104003">
    <property type="protein sequence ID" value="UWM54308.1"/>
    <property type="molecule type" value="Genomic_DNA"/>
</dbReference>
<dbReference type="KEGG" id="ssai:N0B31_19595"/>
<dbReference type="RefSeq" id="WP_260593326.1">
    <property type="nucleotide sequence ID" value="NZ_CP104003.1"/>
</dbReference>
<proteinExistence type="predicted"/>
<dbReference type="Proteomes" id="UP001057580">
    <property type="component" value="Chromosome"/>
</dbReference>
<accession>A0A9E7R3X0</accession>
<keyword evidence="3" id="KW-1185">Reference proteome</keyword>
<evidence type="ECO:0000313" key="3">
    <source>
        <dbReference type="Proteomes" id="UP001057580"/>
    </source>
</evidence>
<sequence length="201" mass="21449">MTRHPPSDRLARRPFLAAGAAGMAALAGCADGPGTASLDWVGEAVDADGREHHHWFGPARDVTATVRQTASVVDADAPVPLLVLLHHREGLRTERLRLRLLAPPRSGSAFVAPIWVQSPASTAVAQTVARDSDGWTMVDLGPADGAARRFGAGNLALEFAVHPTSAPVDTLFVDVVATLRETATFGRRLTCRRTLDYAFVR</sequence>
<evidence type="ECO:0000259" key="1">
    <source>
        <dbReference type="Pfam" id="PF26441"/>
    </source>
</evidence>
<dbReference type="AlphaFoldDB" id="A0A9E7R3X0"/>
<dbReference type="PROSITE" id="PS51318">
    <property type="entry name" value="TAT"/>
    <property type="match status" value="1"/>
</dbReference>
<protein>
    <recommendedName>
        <fullName evidence="1">DUF8121 domain-containing protein</fullName>
    </recommendedName>
</protein>
<dbReference type="GeneID" id="74944675"/>
<reference evidence="2" key="1">
    <citation type="submission" date="2022-09" db="EMBL/GenBank/DDBJ databases">
        <title>Diverse halophilic archaea isolated from saline environments.</title>
        <authorList>
            <person name="Cui H.-L."/>
        </authorList>
    </citation>
    <scope>NUCLEOTIDE SEQUENCE</scope>
    <source>
        <strain evidence="2">ZS-35-S2</strain>
    </source>
</reference>
<gene>
    <name evidence="2" type="ORF">N0B31_19595</name>
</gene>
<dbReference type="InterPro" id="IPR006311">
    <property type="entry name" value="TAT_signal"/>
</dbReference>
<dbReference type="InterPro" id="IPR058434">
    <property type="entry name" value="DUF8121"/>
</dbReference>
<dbReference type="Pfam" id="PF26441">
    <property type="entry name" value="DUF8121"/>
    <property type="match status" value="1"/>
</dbReference>
<evidence type="ECO:0000313" key="2">
    <source>
        <dbReference type="EMBL" id="UWM54308.1"/>
    </source>
</evidence>
<feature type="domain" description="DUF8121" evidence="1">
    <location>
        <begin position="36"/>
        <end position="200"/>
    </location>
</feature>
<dbReference type="PROSITE" id="PS51257">
    <property type="entry name" value="PROKAR_LIPOPROTEIN"/>
    <property type="match status" value="1"/>
</dbReference>
<name>A0A9E7R3X0_9EURY</name>